<keyword evidence="1" id="KW-0732">Signal</keyword>
<evidence type="ECO:0000313" key="2">
    <source>
        <dbReference type="EMBL" id="MDX9687906.1"/>
    </source>
</evidence>
<dbReference type="InterPro" id="IPR017734">
    <property type="entry name" value="T6SS_SciN"/>
</dbReference>
<dbReference type="NCBIfam" id="TIGR03352">
    <property type="entry name" value="VI_chp_3"/>
    <property type="match status" value="1"/>
</dbReference>
<comment type="caution">
    <text evidence="2">The sequence shown here is derived from an EMBL/GenBank/DDBJ whole genome shotgun (WGS) entry which is preliminary data.</text>
</comment>
<feature type="chain" id="PRO_5045411718" evidence="1">
    <location>
        <begin position="24"/>
        <end position="160"/>
    </location>
</feature>
<organism evidence="2 3">
    <name type="scientific">Halopseudomonas formosensis</name>
    <dbReference type="NCBI Taxonomy" id="1002526"/>
    <lineage>
        <taxon>Bacteria</taxon>
        <taxon>Pseudomonadati</taxon>
        <taxon>Pseudomonadota</taxon>
        <taxon>Gammaproteobacteria</taxon>
        <taxon>Pseudomonadales</taxon>
        <taxon>Pseudomonadaceae</taxon>
        <taxon>Halopseudomonas</taxon>
    </lineage>
</organism>
<proteinExistence type="predicted"/>
<accession>A0ABU5BYQ3</accession>
<dbReference type="PANTHER" id="PTHR37625:SF4">
    <property type="entry name" value="OUTER MEMBRANE LIPOPROTEIN"/>
    <property type="match status" value="1"/>
</dbReference>
<reference evidence="3" key="1">
    <citation type="submission" date="2023-07" db="EMBL/GenBank/DDBJ databases">
        <authorList>
            <person name="de Witt J."/>
        </authorList>
    </citation>
    <scope>NUCLEOTIDE SEQUENCE [LARGE SCALE GENOMIC DNA]</scope>
    <source>
        <strain evidence="3">FZJ</strain>
    </source>
</reference>
<gene>
    <name evidence="2" type="primary">tssJ</name>
    <name evidence="2" type="ORF">RED13_002349</name>
</gene>
<sequence>MTAMLRIALTALVLVTLAGCALKQNPPATRIDLHLTGSDRLNPDLHGRPSPIVLRLYELKNPVTFEHAEFFSLYQQPQETLALDLIAHEELELRPGQSQELNLLTTAEGTYLGVLAAYRNLPEARWQQVIPLRVGQLNQLYLQLDELGISDNDHARAPRN</sequence>
<feature type="signal peptide" evidence="1">
    <location>
        <begin position="1"/>
        <end position="23"/>
    </location>
</feature>
<dbReference type="RefSeq" id="WP_320331525.1">
    <property type="nucleotide sequence ID" value="NZ_JAVRDO010000005.1"/>
</dbReference>
<keyword evidence="2" id="KW-0449">Lipoprotein</keyword>
<dbReference type="InterPro" id="IPR038706">
    <property type="entry name" value="Type_VI_SciN-like_sf"/>
</dbReference>
<keyword evidence="3" id="KW-1185">Reference proteome</keyword>
<dbReference type="EMBL" id="JAVRDO010000005">
    <property type="protein sequence ID" value="MDX9687906.1"/>
    <property type="molecule type" value="Genomic_DNA"/>
</dbReference>
<name>A0ABU5BYQ3_9GAMM</name>
<dbReference type="PROSITE" id="PS51257">
    <property type="entry name" value="PROKAR_LIPOPROTEIN"/>
    <property type="match status" value="1"/>
</dbReference>
<dbReference type="Gene3D" id="2.60.40.4150">
    <property type="entry name" value="Type VI secretion system, lipoprotein SciN"/>
    <property type="match status" value="1"/>
</dbReference>
<evidence type="ECO:0000256" key="1">
    <source>
        <dbReference type="SAM" id="SignalP"/>
    </source>
</evidence>
<dbReference type="Pfam" id="PF12790">
    <property type="entry name" value="T6SS-SciN"/>
    <property type="match status" value="1"/>
</dbReference>
<dbReference type="Proteomes" id="UP001281217">
    <property type="component" value="Unassembled WGS sequence"/>
</dbReference>
<evidence type="ECO:0000313" key="3">
    <source>
        <dbReference type="Proteomes" id="UP001281217"/>
    </source>
</evidence>
<dbReference type="PANTHER" id="PTHR37625">
    <property type="entry name" value="OUTER MEMBRANE LIPOPROTEIN-RELATED"/>
    <property type="match status" value="1"/>
</dbReference>
<protein>
    <submittedName>
        <fullName evidence="2">Type VI secretion system lipoprotein TssJ</fullName>
    </submittedName>
</protein>